<feature type="transmembrane region" description="Helical" evidence="6">
    <location>
        <begin position="132"/>
        <end position="148"/>
    </location>
</feature>
<keyword evidence="5 6" id="KW-0472">Membrane</keyword>
<evidence type="ECO:0000256" key="3">
    <source>
        <dbReference type="ARBA" id="ARBA00022692"/>
    </source>
</evidence>
<evidence type="ECO:0000313" key="9">
    <source>
        <dbReference type="Proteomes" id="UP000649617"/>
    </source>
</evidence>
<dbReference type="InterPro" id="IPR006968">
    <property type="entry name" value="RUS_fam"/>
</dbReference>
<reference evidence="8" key="1">
    <citation type="submission" date="2021-02" db="EMBL/GenBank/DDBJ databases">
        <authorList>
            <person name="Dougan E. K."/>
            <person name="Rhodes N."/>
            <person name="Thang M."/>
            <person name="Chan C."/>
        </authorList>
    </citation>
    <scope>NUCLEOTIDE SEQUENCE</scope>
</reference>
<evidence type="ECO:0000256" key="5">
    <source>
        <dbReference type="ARBA" id="ARBA00023136"/>
    </source>
</evidence>
<sequence length="455" mass="49653">MSDLSPWAPFAITQGHLQGQRERRSTIQADGEGAFFLQPSKKPDSQDRGHQLGCHPLGRLRRFVNQVFMPVDFPSSVTESYLTFIQYTACQLLCSHMSKIIATQAMLLALGVGGPETIPMAAVTAWVLKDGIGHLLAIVVGTLINRRFDSDPKRFRFQAMMMAKSADLLCILTLQWPGCFFALSALGGALGRLSMNTGQASRPKVLDTFARAGNLGDIMRCNNAQTTAAELLGTGLGACWGLLLGTEVRLLISGSALLSLASLICCYQATTVVKMSSLNRQRAELVLMAAVKQICKLQQQGADLDPRQQSVIIPSPEEIRHREVFVLLYSSPGDIEVNPAVTTSYQLLTLPDPTSKYLLGCSRGRLAIWYHVEAAAHEVLQGFFHSQLLLVLAEASGKDDGTNGDFVKASALAADLAQQWWASVYGALLSQGWQTDMVFLDARNKRVRIDKKTPV</sequence>
<evidence type="ECO:0000256" key="6">
    <source>
        <dbReference type="SAM" id="Phobius"/>
    </source>
</evidence>
<proteinExistence type="inferred from homology"/>
<evidence type="ECO:0000256" key="1">
    <source>
        <dbReference type="ARBA" id="ARBA00004370"/>
    </source>
</evidence>
<comment type="caution">
    <text evidence="8">The sequence shown here is derived from an EMBL/GenBank/DDBJ whole genome shotgun (WGS) entry which is preliminary data.</text>
</comment>
<comment type="similarity">
    <text evidence="2">Belongs to the RUS1 family.</text>
</comment>
<accession>A0A812Q6T4</accession>
<evidence type="ECO:0000256" key="4">
    <source>
        <dbReference type="ARBA" id="ARBA00022989"/>
    </source>
</evidence>
<evidence type="ECO:0000256" key="2">
    <source>
        <dbReference type="ARBA" id="ARBA00007558"/>
    </source>
</evidence>
<dbReference type="Pfam" id="PF04884">
    <property type="entry name" value="UVB_sens_prot"/>
    <property type="match status" value="1"/>
</dbReference>
<feature type="transmembrane region" description="Helical" evidence="6">
    <location>
        <begin position="168"/>
        <end position="190"/>
    </location>
</feature>
<evidence type="ECO:0000313" key="8">
    <source>
        <dbReference type="EMBL" id="CAE7369981.1"/>
    </source>
</evidence>
<feature type="transmembrane region" description="Helical" evidence="6">
    <location>
        <begin position="105"/>
        <end position="126"/>
    </location>
</feature>
<gene>
    <name evidence="8" type="primary">RUS1</name>
    <name evidence="8" type="ORF">SPIL2461_LOCUS8982</name>
</gene>
<dbReference type="PANTHER" id="PTHR12770:SF31">
    <property type="entry name" value="RUS FAMILY MEMBER 1"/>
    <property type="match status" value="1"/>
</dbReference>
<dbReference type="OrthoDB" id="437218at2759"/>
<keyword evidence="3 6" id="KW-0812">Transmembrane</keyword>
<comment type="subcellular location">
    <subcellularLocation>
        <location evidence="1">Membrane</location>
    </subcellularLocation>
</comment>
<keyword evidence="9" id="KW-1185">Reference proteome</keyword>
<dbReference type="PANTHER" id="PTHR12770">
    <property type="entry name" value="RUS1 FAMILY PROTEIN C16ORF58"/>
    <property type="match status" value="1"/>
</dbReference>
<protein>
    <submittedName>
        <fullName evidence="8">RUS1 protein</fullName>
    </submittedName>
</protein>
<name>A0A812Q6T4_SYMPI</name>
<dbReference type="Proteomes" id="UP000649617">
    <property type="component" value="Unassembled WGS sequence"/>
</dbReference>
<dbReference type="EMBL" id="CAJNIZ010015148">
    <property type="protein sequence ID" value="CAE7369981.1"/>
    <property type="molecule type" value="Genomic_DNA"/>
</dbReference>
<organism evidence="8 9">
    <name type="scientific">Symbiodinium pilosum</name>
    <name type="common">Dinoflagellate</name>
    <dbReference type="NCBI Taxonomy" id="2952"/>
    <lineage>
        <taxon>Eukaryota</taxon>
        <taxon>Sar</taxon>
        <taxon>Alveolata</taxon>
        <taxon>Dinophyceae</taxon>
        <taxon>Suessiales</taxon>
        <taxon>Symbiodiniaceae</taxon>
        <taxon>Symbiodinium</taxon>
    </lineage>
</organism>
<keyword evidence="4 6" id="KW-1133">Transmembrane helix</keyword>
<evidence type="ECO:0000259" key="7">
    <source>
        <dbReference type="Pfam" id="PF04884"/>
    </source>
</evidence>
<feature type="domain" description="Protein root UVB sensitive/RUS" evidence="7">
    <location>
        <begin position="60"/>
        <end position="290"/>
    </location>
</feature>
<dbReference type="InterPro" id="IPR054549">
    <property type="entry name" value="UVB_sens_RUS_dom"/>
</dbReference>
<dbReference type="GO" id="GO:0016020">
    <property type="term" value="C:membrane"/>
    <property type="evidence" value="ECO:0007669"/>
    <property type="project" value="UniProtKB-SubCell"/>
</dbReference>
<dbReference type="AlphaFoldDB" id="A0A812Q6T4"/>